<protein>
    <submittedName>
        <fullName evidence="2">Uncharacterized protein</fullName>
    </submittedName>
</protein>
<dbReference type="KEGG" id="schv:BRCON_0353"/>
<name>A0A2Z4Y204_SUMC1</name>
<evidence type="ECO:0000313" key="3">
    <source>
        <dbReference type="Proteomes" id="UP000262583"/>
    </source>
</evidence>
<dbReference type="Proteomes" id="UP000262583">
    <property type="component" value="Chromosome"/>
</dbReference>
<gene>
    <name evidence="2" type="ORF">BRCON_0353</name>
</gene>
<evidence type="ECO:0000313" key="2">
    <source>
        <dbReference type="EMBL" id="AXA35130.1"/>
    </source>
</evidence>
<organism evidence="2 3">
    <name type="scientific">Sumerlaea chitinivorans</name>
    <dbReference type="NCBI Taxonomy" id="2250252"/>
    <lineage>
        <taxon>Bacteria</taxon>
        <taxon>Candidatus Sumerlaeota</taxon>
        <taxon>Candidatus Sumerlaeia</taxon>
        <taxon>Candidatus Sumerlaeales</taxon>
        <taxon>Candidatus Sumerlaeaceae</taxon>
        <taxon>Candidatus Sumerlaea</taxon>
    </lineage>
</organism>
<evidence type="ECO:0000256" key="1">
    <source>
        <dbReference type="SAM" id="MobiDB-lite"/>
    </source>
</evidence>
<dbReference type="EMBL" id="CP030759">
    <property type="protein sequence ID" value="AXA35130.1"/>
    <property type="molecule type" value="Genomic_DNA"/>
</dbReference>
<feature type="region of interest" description="Disordered" evidence="1">
    <location>
        <begin position="22"/>
        <end position="53"/>
    </location>
</feature>
<proteinExistence type="predicted"/>
<accession>A0A2Z4Y204</accession>
<sequence length="53" mass="6082">MLFQREIIEPIQKVLDEARKSVLGSGVANSRSGPAARRPRRRLQVESWGQRNH</sequence>
<reference evidence="2 3" key="1">
    <citation type="submission" date="2018-05" db="EMBL/GenBank/DDBJ databases">
        <title>A metagenomic window into the 2 km-deep terrestrial subsurface aquifer revealed taxonomically and functionally diverse microbial community comprising novel uncultured bacterial lineages.</title>
        <authorList>
            <person name="Kadnikov V.V."/>
            <person name="Mardanov A.V."/>
            <person name="Beletsky A.V."/>
            <person name="Banks D."/>
            <person name="Pimenov N.V."/>
            <person name="Frank Y.A."/>
            <person name="Karnachuk O.V."/>
            <person name="Ravin N.V."/>
        </authorList>
    </citation>
    <scope>NUCLEOTIDE SEQUENCE [LARGE SCALE GENOMIC DNA]</scope>
    <source>
        <strain evidence="2">BY</strain>
    </source>
</reference>
<dbReference type="AlphaFoldDB" id="A0A2Z4Y204"/>